<evidence type="ECO:0000256" key="10">
    <source>
        <dbReference type="HAMAP-Rule" id="MF_03105"/>
    </source>
</evidence>
<evidence type="ECO:0000256" key="3">
    <source>
        <dbReference type="ARBA" id="ARBA00022452"/>
    </source>
</evidence>
<dbReference type="GO" id="GO:0015914">
    <property type="term" value="P:phospholipid transport"/>
    <property type="evidence" value="ECO:0007669"/>
    <property type="project" value="TreeGrafter"/>
</dbReference>
<name>A0A4S8ZDT0_AURPU</name>
<keyword evidence="4 10" id="KW-0812">Transmembrane</keyword>
<keyword evidence="5 10" id="KW-1000">Mitochondrion outer membrane</keyword>
<feature type="region of interest" description="Disordered" evidence="11">
    <location>
        <begin position="53"/>
        <end position="74"/>
    </location>
</feature>
<organism evidence="13 14">
    <name type="scientific">Aureobasidium pullulans</name>
    <name type="common">Black yeast</name>
    <name type="synonym">Pullularia pullulans</name>
    <dbReference type="NCBI Taxonomy" id="5580"/>
    <lineage>
        <taxon>Eukaryota</taxon>
        <taxon>Fungi</taxon>
        <taxon>Dikarya</taxon>
        <taxon>Ascomycota</taxon>
        <taxon>Pezizomycotina</taxon>
        <taxon>Dothideomycetes</taxon>
        <taxon>Dothideomycetidae</taxon>
        <taxon>Dothideales</taxon>
        <taxon>Saccotheciaceae</taxon>
        <taxon>Aureobasidium</taxon>
    </lineage>
</organism>
<feature type="domain" description="SMP-LTD" evidence="12">
    <location>
        <begin position="103"/>
        <end position="294"/>
    </location>
</feature>
<reference evidence="13 14" key="1">
    <citation type="submission" date="2018-10" db="EMBL/GenBank/DDBJ databases">
        <title>Fifty Aureobasidium pullulans genomes reveal a recombining polyextremotolerant generalist.</title>
        <authorList>
            <person name="Gostincar C."/>
            <person name="Turk M."/>
            <person name="Zajc J."/>
            <person name="Gunde-Cimerman N."/>
        </authorList>
    </citation>
    <scope>NUCLEOTIDE SEQUENCE [LARGE SCALE GENOMIC DNA]</scope>
    <source>
        <strain evidence="13 14">EXF-10751</strain>
    </source>
</reference>
<evidence type="ECO:0000256" key="9">
    <source>
        <dbReference type="ARBA" id="ARBA00023136"/>
    </source>
</evidence>
<comment type="subunit">
    <text evidence="10">Component of the ER-mitochondria encounter structure (ERMES) or MDM complex, composed of MMM1, MDM10, MDM12 and MDM34.</text>
</comment>
<feature type="region of interest" description="Disordered" evidence="11">
    <location>
        <begin position="391"/>
        <end position="590"/>
    </location>
</feature>
<evidence type="ECO:0000313" key="13">
    <source>
        <dbReference type="EMBL" id="THW62545.1"/>
    </source>
</evidence>
<dbReference type="CDD" id="cd21673">
    <property type="entry name" value="SMP_Mdm34"/>
    <property type="match status" value="1"/>
</dbReference>
<dbReference type="PANTHER" id="PTHR28185:SF1">
    <property type="entry name" value="MITOCHONDRIAL DISTRIBUTION AND MORPHOLOGY PROTEIN 34"/>
    <property type="match status" value="1"/>
</dbReference>
<comment type="caution">
    <text evidence="13">The sequence shown here is derived from an EMBL/GenBank/DDBJ whole genome shotgun (WGS) entry which is preliminary data.</text>
</comment>
<evidence type="ECO:0000256" key="8">
    <source>
        <dbReference type="ARBA" id="ARBA00023128"/>
    </source>
</evidence>
<dbReference type="GO" id="GO:0032865">
    <property type="term" value="C:ERMES complex"/>
    <property type="evidence" value="ECO:0007669"/>
    <property type="project" value="UniProtKB-UniRule"/>
</dbReference>
<dbReference type="InterPro" id="IPR058825">
    <property type="entry name" value="MDM34_N"/>
</dbReference>
<evidence type="ECO:0000256" key="6">
    <source>
        <dbReference type="ARBA" id="ARBA00023055"/>
    </source>
</evidence>
<feature type="compositionally biased region" description="Low complexity" evidence="11">
    <location>
        <begin position="422"/>
        <end position="453"/>
    </location>
</feature>
<dbReference type="Pfam" id="PF26545">
    <property type="entry name" value="Mdm34_N"/>
    <property type="match status" value="1"/>
</dbReference>
<evidence type="ECO:0000256" key="1">
    <source>
        <dbReference type="ARBA" id="ARBA00004370"/>
    </source>
</evidence>
<evidence type="ECO:0000256" key="4">
    <source>
        <dbReference type="ARBA" id="ARBA00022692"/>
    </source>
</evidence>
<keyword evidence="8 10" id="KW-0496">Mitochondrion</keyword>
<comment type="domain">
    <text evidence="10">Lacks alpha-helical transmembrane segments, suggesting that it resides in the membrane via beta-sheet conformations similar to those predicted for other outer membrane proteins and porin.</text>
</comment>
<dbReference type="AlphaFoldDB" id="A0A4S8ZDT0"/>
<sequence>MVLYLDAFMNIQSEEGCFEYARQATKEVGRASSAKHMMEDGCWRSMTKERLETGSRKAVRKSLKLSSSSSVPPRTASLASEQLFPSLRCAGTRPRPSSPSTVMAFNFNWSPLIGDTSRAREMLTTALNKSPKPPIIVDDIIVNELNLGSVPPELEILEIGDLAEDRFRGIFKMSYTGDAYLTLKTRVQANPLNTSLSTKPAFASPQPLAAASGLTIPIQITLSDIRLSGFVILVFSRQKGITLVFRNDPLESLKVSSTFDSIPFVRNYLQKEIEAQLRVLFMDDLPAIIHRLSLRAFVPEYRQAQDEEAKDPADASERPIDPLASPPQDPVDSWADSFDPSPFSLDSSSETYASFSQKNLLRLAALSESQQTLSLFTPAIRDTVFRAWASSKDSQDSSTVATPLARPNPLSRIHSSIGTPKSWSSASSDVSDAPTHSSRPSLSSLSTSSTVYSMGTTRSRAHAAKKRKNRVVNLRKTAPEDNNNDAESVTTNTSEELAPSITLTEPPVSPRRVPKPEPEVVQKTPTSHVKFSGSQEQPKPTSGTQTPTPASKPQRPTLSTMQTQPLFKDKKAEPAVRSSSTSRLRFNSEGSTGGILEQAWMMKMAAEVTRRVQEEKATGGGFWHQPEEPEHPPPAYAA</sequence>
<keyword evidence="6" id="KW-0445">Lipid transport</keyword>
<comment type="function">
    <text evidence="10">Component of the ERMES/MDM complex, which serves as a molecular tether to connect the endoplasmic reticulum (ER) and mitochondria. Components of this complex are involved in the control of mitochondrial shape and protein biogenesis, and function in nonvesicular lipid trafficking between the ER and mitochondria. MDM34 is required for the interaction of the ER-resident membrane protein MMM1 and the outer mitochondrial membrane-resident beta-barrel protein MDM10.</text>
</comment>
<feature type="compositionally biased region" description="Basic residues" evidence="11">
    <location>
        <begin position="459"/>
        <end position="470"/>
    </location>
</feature>
<evidence type="ECO:0000256" key="11">
    <source>
        <dbReference type="SAM" id="MobiDB-lite"/>
    </source>
</evidence>
<dbReference type="GO" id="GO:0008289">
    <property type="term" value="F:lipid binding"/>
    <property type="evidence" value="ECO:0007669"/>
    <property type="project" value="UniProtKB-KW"/>
</dbReference>
<feature type="region of interest" description="Disordered" evidence="11">
    <location>
        <begin position="303"/>
        <end position="337"/>
    </location>
</feature>
<keyword evidence="3 10" id="KW-1134">Transmembrane beta strand</keyword>
<feature type="compositionally biased region" description="Polar residues" evidence="11">
    <location>
        <begin position="577"/>
        <end position="590"/>
    </location>
</feature>
<gene>
    <name evidence="10" type="primary">MDM34</name>
    <name evidence="13" type="ORF">D6D20_04269</name>
</gene>
<dbReference type="Proteomes" id="UP000310421">
    <property type="component" value="Unassembled WGS sequence"/>
</dbReference>
<dbReference type="GO" id="GO:1990456">
    <property type="term" value="P:mitochondrion-endoplasmic reticulum membrane tethering"/>
    <property type="evidence" value="ECO:0007669"/>
    <property type="project" value="TreeGrafter"/>
</dbReference>
<feature type="compositionally biased region" description="Polar residues" evidence="11">
    <location>
        <begin position="523"/>
        <end position="565"/>
    </location>
</feature>
<feature type="compositionally biased region" description="Low complexity" evidence="11">
    <location>
        <begin position="64"/>
        <end position="74"/>
    </location>
</feature>
<keyword evidence="2" id="KW-0813">Transport</keyword>
<proteinExistence type="inferred from homology"/>
<evidence type="ECO:0000256" key="7">
    <source>
        <dbReference type="ARBA" id="ARBA00023121"/>
    </source>
</evidence>
<evidence type="ECO:0000256" key="2">
    <source>
        <dbReference type="ARBA" id="ARBA00022448"/>
    </source>
</evidence>
<feature type="region of interest" description="Disordered" evidence="11">
    <location>
        <begin position="611"/>
        <end position="638"/>
    </location>
</feature>
<dbReference type="PANTHER" id="PTHR28185">
    <property type="entry name" value="MITOCHONDRIAL DISTRIBUTION AND MORPHOLOGY PROTEIN 34"/>
    <property type="match status" value="1"/>
</dbReference>
<accession>A0A4S8ZDT0</accession>
<protein>
    <recommendedName>
        <fullName evidence="10">Mitochondrial distribution and morphology protein 34</fullName>
    </recommendedName>
</protein>
<feature type="compositionally biased region" description="Basic and acidic residues" evidence="11">
    <location>
        <begin position="303"/>
        <end position="320"/>
    </location>
</feature>
<comment type="similarity">
    <text evidence="10">Belongs to the MDM34 family.</text>
</comment>
<feature type="compositionally biased region" description="Polar residues" evidence="11">
    <location>
        <begin position="485"/>
        <end position="495"/>
    </location>
</feature>
<keyword evidence="9 10" id="KW-0472">Membrane</keyword>
<comment type="subcellular location">
    <subcellularLocation>
        <location evidence="1">Membrane</location>
    </subcellularLocation>
    <subcellularLocation>
        <location evidence="10">Mitochondrion outer membrane</location>
        <topology evidence="10">Multi-pass membrane protein</topology>
    </subcellularLocation>
    <text evidence="10">The ERMES/MDM complex localizes to a few discrete foci (around 10 per single cell), that represent mitochondria-endoplasmic reticulum junctions. These foci are often found next to mtDNA nucleoids.</text>
</comment>
<dbReference type="GO" id="GO:0007005">
    <property type="term" value="P:mitochondrion organization"/>
    <property type="evidence" value="ECO:0007669"/>
    <property type="project" value="InterPro"/>
</dbReference>
<evidence type="ECO:0000313" key="14">
    <source>
        <dbReference type="Proteomes" id="UP000310421"/>
    </source>
</evidence>
<dbReference type="InterPro" id="IPR027536">
    <property type="entry name" value="MDM34"/>
</dbReference>
<keyword evidence="7" id="KW-0446">Lipid-binding</keyword>
<dbReference type="PROSITE" id="PS51847">
    <property type="entry name" value="SMP"/>
    <property type="match status" value="1"/>
</dbReference>
<dbReference type="InterPro" id="IPR031468">
    <property type="entry name" value="SMP_LBD"/>
</dbReference>
<dbReference type="EMBL" id="QZAN01000036">
    <property type="protein sequence ID" value="THW62545.1"/>
    <property type="molecule type" value="Genomic_DNA"/>
</dbReference>
<dbReference type="HAMAP" id="MF_03105">
    <property type="entry name" value="Mdm34"/>
    <property type="match status" value="1"/>
</dbReference>
<evidence type="ECO:0000259" key="12">
    <source>
        <dbReference type="PROSITE" id="PS51847"/>
    </source>
</evidence>
<evidence type="ECO:0000256" key="5">
    <source>
        <dbReference type="ARBA" id="ARBA00022787"/>
    </source>
</evidence>